<evidence type="ECO:0008006" key="5">
    <source>
        <dbReference type="Google" id="ProtNLM"/>
    </source>
</evidence>
<dbReference type="EMBL" id="QMFB01000066">
    <property type="protein sequence ID" value="RAV08029.1"/>
    <property type="molecule type" value="Genomic_DNA"/>
</dbReference>
<feature type="compositionally biased region" description="Low complexity" evidence="1">
    <location>
        <begin position="25"/>
        <end position="38"/>
    </location>
</feature>
<comment type="caution">
    <text evidence="3">The sequence shown here is derived from an EMBL/GenBank/DDBJ whole genome shotgun (WGS) entry which is preliminary data.</text>
</comment>
<keyword evidence="2" id="KW-0732">Signal</keyword>
<dbReference type="RefSeq" id="WP_113036925.1">
    <property type="nucleotide sequence ID" value="NZ_QMFB01000066.1"/>
</dbReference>
<name>A0A329LJT0_9BACL</name>
<evidence type="ECO:0000256" key="1">
    <source>
        <dbReference type="SAM" id="MobiDB-lite"/>
    </source>
</evidence>
<sequence length="260" mass="26640">MKRSRKMIAAGIALTLALGGGAAYAASESSSSPAPSAADQQTNKAGKAEMRGKFAAGKSGKIAIHPKQQLSAAATALGMEEEAVRTELKAGKSLADLAKEKGVAVDTVIAALTKDAEEKIDKQVEAGKLTAEQAATAKQKAAEQAKQAVEQTGFADFGGGRGHGFGPGGKHGGGGLGINAPLDKIAEIVGLSVEDLQKELEADKSIADIALEKGISKDQLIAKLQELTKPALEKFVDHKGGFKGKVMKKDAAAEQPTATE</sequence>
<proteinExistence type="predicted"/>
<reference evidence="3 4" key="1">
    <citation type="journal article" date="2009" name="Int. J. Syst. Evol. Microbiol.">
        <title>Paenibacillus contaminans sp. nov., isolated from a contaminated laboratory plate.</title>
        <authorList>
            <person name="Chou J.H."/>
            <person name="Lee J.H."/>
            <person name="Lin M.C."/>
            <person name="Chang P.S."/>
            <person name="Arun A.B."/>
            <person name="Young C.C."/>
            <person name="Chen W.M."/>
        </authorList>
    </citation>
    <scope>NUCLEOTIDE SEQUENCE [LARGE SCALE GENOMIC DNA]</scope>
    <source>
        <strain evidence="3 4">CKOBP-6</strain>
    </source>
</reference>
<gene>
    <name evidence="3" type="ORF">DQG23_41480</name>
</gene>
<keyword evidence="4" id="KW-1185">Reference proteome</keyword>
<protein>
    <recommendedName>
        <fullName evidence="5">LysM domain-containing protein</fullName>
    </recommendedName>
</protein>
<evidence type="ECO:0000256" key="2">
    <source>
        <dbReference type="SAM" id="SignalP"/>
    </source>
</evidence>
<dbReference type="AlphaFoldDB" id="A0A329LJT0"/>
<accession>A0A329LJT0</accession>
<dbReference type="Proteomes" id="UP000250369">
    <property type="component" value="Unassembled WGS sequence"/>
</dbReference>
<evidence type="ECO:0000313" key="4">
    <source>
        <dbReference type="Proteomes" id="UP000250369"/>
    </source>
</evidence>
<feature type="region of interest" description="Disordered" evidence="1">
    <location>
        <begin position="25"/>
        <end position="59"/>
    </location>
</feature>
<organism evidence="3 4">
    <name type="scientific">Paenibacillus contaminans</name>
    <dbReference type="NCBI Taxonomy" id="450362"/>
    <lineage>
        <taxon>Bacteria</taxon>
        <taxon>Bacillati</taxon>
        <taxon>Bacillota</taxon>
        <taxon>Bacilli</taxon>
        <taxon>Bacillales</taxon>
        <taxon>Paenibacillaceae</taxon>
        <taxon>Paenibacillus</taxon>
    </lineage>
</organism>
<evidence type="ECO:0000313" key="3">
    <source>
        <dbReference type="EMBL" id="RAV08029.1"/>
    </source>
</evidence>
<feature type="chain" id="PRO_5016345825" description="LysM domain-containing protein" evidence="2">
    <location>
        <begin position="26"/>
        <end position="260"/>
    </location>
</feature>
<dbReference type="OrthoDB" id="2375390at2"/>
<feature type="signal peptide" evidence="2">
    <location>
        <begin position="1"/>
        <end position="25"/>
    </location>
</feature>